<reference evidence="3 4" key="1">
    <citation type="submission" date="2024-01" db="EMBL/GenBank/DDBJ databases">
        <title>Seven novel Bacillus-like species.</title>
        <authorList>
            <person name="Liu G."/>
        </authorList>
    </citation>
    <scope>NUCLEOTIDE SEQUENCE [LARGE SCALE GENOMIC DNA]</scope>
    <source>
        <strain evidence="3 4">FJAT-53711</strain>
    </source>
</reference>
<feature type="signal peptide" evidence="2">
    <location>
        <begin position="1"/>
        <end position="25"/>
    </location>
</feature>
<dbReference type="RefSeq" id="WP_336483290.1">
    <property type="nucleotide sequence ID" value="NZ_JBAWSV010000006.1"/>
</dbReference>
<keyword evidence="1" id="KW-0175">Coiled coil</keyword>
<sequence length="210" mass="24024">MKKKLVTGMLAVSLLCGATSLTAYASTDSSQAETKQETKQVAKHHKLISEEQYKSLIEKGYKKHEIWKAARIAKLSGKDINAVLEYYKQKHTWKETAQHFGVDPKKLHKFHKHHMSKEMEGKLLQKVADMQKSTPDQVKQTMRDYEVSLFHLAVLNIISQKSGTSLNDVLKMKKDGMNVKQIAEKLNVKKEDIKTEMKKLKASLKMEKAQ</sequence>
<feature type="chain" id="PRO_5045885553" evidence="2">
    <location>
        <begin position="26"/>
        <end position="210"/>
    </location>
</feature>
<evidence type="ECO:0000313" key="4">
    <source>
        <dbReference type="Proteomes" id="UP001367922"/>
    </source>
</evidence>
<gene>
    <name evidence="3" type="ORF">WAX78_17490</name>
</gene>
<keyword evidence="2" id="KW-0732">Signal</keyword>
<evidence type="ECO:0000256" key="2">
    <source>
        <dbReference type="SAM" id="SignalP"/>
    </source>
</evidence>
<dbReference type="EMBL" id="JBAWSV010000006">
    <property type="protein sequence ID" value="MEI4831222.1"/>
    <property type="molecule type" value="Genomic_DNA"/>
</dbReference>
<name>A0ABU8G1A8_9BACI</name>
<evidence type="ECO:0000256" key="1">
    <source>
        <dbReference type="SAM" id="Coils"/>
    </source>
</evidence>
<accession>A0ABU8G1A8</accession>
<proteinExistence type="predicted"/>
<evidence type="ECO:0000313" key="3">
    <source>
        <dbReference type="EMBL" id="MEI4831222.1"/>
    </source>
</evidence>
<protein>
    <submittedName>
        <fullName evidence="3">Uncharacterized protein</fullName>
    </submittedName>
</protein>
<organism evidence="3 4">
    <name type="scientific">Bacillus yunxiaonensis</name>
    <dbReference type="NCBI Taxonomy" id="3127665"/>
    <lineage>
        <taxon>Bacteria</taxon>
        <taxon>Bacillati</taxon>
        <taxon>Bacillota</taxon>
        <taxon>Bacilli</taxon>
        <taxon>Bacillales</taxon>
        <taxon>Bacillaceae</taxon>
        <taxon>Bacillus</taxon>
    </lineage>
</organism>
<dbReference type="Proteomes" id="UP001367922">
    <property type="component" value="Unassembled WGS sequence"/>
</dbReference>
<keyword evidence="4" id="KW-1185">Reference proteome</keyword>
<feature type="coiled-coil region" evidence="1">
    <location>
        <begin position="183"/>
        <end position="210"/>
    </location>
</feature>
<comment type="caution">
    <text evidence="3">The sequence shown here is derived from an EMBL/GenBank/DDBJ whole genome shotgun (WGS) entry which is preliminary data.</text>
</comment>